<name>W6PYS1_PENRF</name>
<sequence length="60" mass="6920">MTQSFQKPDHTRSCGERFTIRSSRAAQSNNLLELGVWRFVSLVDGTRHGWRSSRPDNTQI</sequence>
<evidence type="ECO:0000313" key="1">
    <source>
        <dbReference type="EMBL" id="CDM29170.1"/>
    </source>
</evidence>
<dbReference type="EMBL" id="HG792015">
    <property type="protein sequence ID" value="CDM29170.1"/>
    <property type="molecule type" value="Genomic_DNA"/>
</dbReference>
<organism evidence="1 2">
    <name type="scientific">Penicillium roqueforti (strain FM164)</name>
    <dbReference type="NCBI Taxonomy" id="1365484"/>
    <lineage>
        <taxon>Eukaryota</taxon>
        <taxon>Fungi</taxon>
        <taxon>Dikarya</taxon>
        <taxon>Ascomycota</taxon>
        <taxon>Pezizomycotina</taxon>
        <taxon>Eurotiomycetes</taxon>
        <taxon>Eurotiomycetidae</taxon>
        <taxon>Eurotiales</taxon>
        <taxon>Aspergillaceae</taxon>
        <taxon>Penicillium</taxon>
    </lineage>
</organism>
<proteinExistence type="predicted"/>
<accession>W6PYS1</accession>
<gene>
    <name evidence="1" type="ORF">PROQFM164_S01g002982</name>
</gene>
<protein>
    <submittedName>
        <fullName evidence="1">Genomic scaffold, ProqFM164S01</fullName>
    </submittedName>
</protein>
<reference evidence="1" key="1">
    <citation type="journal article" date="2014" name="Nat. Commun.">
        <title>Multiple recent horizontal transfers of a large genomic region in cheese making fungi.</title>
        <authorList>
            <person name="Cheeseman K."/>
            <person name="Ropars J."/>
            <person name="Renault P."/>
            <person name="Dupont J."/>
            <person name="Gouzy J."/>
            <person name="Branca A."/>
            <person name="Abraham A.L."/>
            <person name="Ceppi M."/>
            <person name="Conseiller E."/>
            <person name="Debuchy R."/>
            <person name="Malagnac F."/>
            <person name="Goarin A."/>
            <person name="Silar P."/>
            <person name="Lacoste S."/>
            <person name="Sallet E."/>
            <person name="Bensimon A."/>
            <person name="Giraud T."/>
            <person name="Brygoo Y."/>
        </authorList>
    </citation>
    <scope>NUCLEOTIDE SEQUENCE [LARGE SCALE GENOMIC DNA]</scope>
    <source>
        <strain evidence="1">FM164</strain>
    </source>
</reference>
<dbReference type="Proteomes" id="UP000030686">
    <property type="component" value="Unassembled WGS sequence"/>
</dbReference>
<dbReference type="AlphaFoldDB" id="W6PYS1"/>
<keyword evidence="2" id="KW-1185">Reference proteome</keyword>
<evidence type="ECO:0000313" key="2">
    <source>
        <dbReference type="Proteomes" id="UP000030686"/>
    </source>
</evidence>